<dbReference type="OrthoDB" id="10558373at2759"/>
<dbReference type="AlphaFoldDB" id="A0A8X6EYM9"/>
<evidence type="ECO:0000313" key="2">
    <source>
        <dbReference type="Proteomes" id="UP000887116"/>
    </source>
</evidence>
<keyword evidence="2" id="KW-1185">Reference proteome</keyword>
<protein>
    <submittedName>
        <fullName evidence="1">Uncharacterized protein</fullName>
    </submittedName>
</protein>
<evidence type="ECO:0000313" key="1">
    <source>
        <dbReference type="EMBL" id="GFQ65052.1"/>
    </source>
</evidence>
<gene>
    <name evidence="1" type="ORF">TNCT_362151</name>
</gene>
<name>A0A8X6EYM9_TRICU</name>
<dbReference type="Proteomes" id="UP000887116">
    <property type="component" value="Unassembled WGS sequence"/>
</dbReference>
<reference evidence="1" key="1">
    <citation type="submission" date="2020-07" db="EMBL/GenBank/DDBJ databases">
        <title>Multicomponent nature underlies the extraordinary mechanical properties of spider dragline silk.</title>
        <authorList>
            <person name="Kono N."/>
            <person name="Nakamura H."/>
            <person name="Mori M."/>
            <person name="Yoshida Y."/>
            <person name="Ohtoshi R."/>
            <person name="Malay A.D."/>
            <person name="Moran D.A.P."/>
            <person name="Tomita M."/>
            <person name="Numata K."/>
            <person name="Arakawa K."/>
        </authorList>
    </citation>
    <scope>NUCLEOTIDE SEQUENCE</scope>
</reference>
<sequence>MSCVLNLPQKEKSRMPVMAAIVKAPPSTPLSQKKKMEDNYEATKGKRDRCGEWIFLKLLFSVVPLKDFFIHPGRDVFVSEKPIFVESRRRENENRN</sequence>
<proteinExistence type="predicted"/>
<organism evidence="1 2">
    <name type="scientific">Trichonephila clavata</name>
    <name type="common">Joro spider</name>
    <name type="synonym">Nephila clavata</name>
    <dbReference type="NCBI Taxonomy" id="2740835"/>
    <lineage>
        <taxon>Eukaryota</taxon>
        <taxon>Metazoa</taxon>
        <taxon>Ecdysozoa</taxon>
        <taxon>Arthropoda</taxon>
        <taxon>Chelicerata</taxon>
        <taxon>Arachnida</taxon>
        <taxon>Araneae</taxon>
        <taxon>Araneomorphae</taxon>
        <taxon>Entelegynae</taxon>
        <taxon>Araneoidea</taxon>
        <taxon>Nephilidae</taxon>
        <taxon>Trichonephila</taxon>
    </lineage>
</organism>
<dbReference type="EMBL" id="BMAO01030002">
    <property type="protein sequence ID" value="GFQ65052.1"/>
    <property type="molecule type" value="Genomic_DNA"/>
</dbReference>
<accession>A0A8X6EYM9</accession>
<comment type="caution">
    <text evidence="1">The sequence shown here is derived from an EMBL/GenBank/DDBJ whole genome shotgun (WGS) entry which is preliminary data.</text>
</comment>